<accession>A0A8T3E489</accession>
<feature type="compositionally biased region" description="Low complexity" evidence="1">
    <location>
        <begin position="133"/>
        <end position="146"/>
    </location>
</feature>
<proteinExistence type="predicted"/>
<comment type="caution">
    <text evidence="2">The sequence shown here is derived from an EMBL/GenBank/DDBJ whole genome shotgun (WGS) entry which is preliminary data.</text>
</comment>
<evidence type="ECO:0000313" key="3">
    <source>
        <dbReference type="Proteomes" id="UP000829720"/>
    </source>
</evidence>
<gene>
    <name evidence="2" type="ORF">AGOR_G00044750</name>
</gene>
<feature type="region of interest" description="Disordered" evidence="1">
    <location>
        <begin position="106"/>
        <end position="157"/>
    </location>
</feature>
<reference evidence="2" key="1">
    <citation type="submission" date="2021-01" db="EMBL/GenBank/DDBJ databases">
        <authorList>
            <person name="Zahm M."/>
            <person name="Roques C."/>
            <person name="Cabau C."/>
            <person name="Klopp C."/>
            <person name="Donnadieu C."/>
            <person name="Jouanno E."/>
            <person name="Lampietro C."/>
            <person name="Louis A."/>
            <person name="Herpin A."/>
            <person name="Echchiki A."/>
            <person name="Berthelot C."/>
            <person name="Parey E."/>
            <person name="Roest-Crollius H."/>
            <person name="Braasch I."/>
            <person name="Postlethwait J."/>
            <person name="Bobe J."/>
            <person name="Montfort J."/>
            <person name="Bouchez O."/>
            <person name="Begum T."/>
            <person name="Mejri S."/>
            <person name="Adams A."/>
            <person name="Chen W.-J."/>
            <person name="Guiguen Y."/>
        </authorList>
    </citation>
    <scope>NUCLEOTIDE SEQUENCE</scope>
    <source>
        <tissue evidence="2">Blood</tissue>
    </source>
</reference>
<keyword evidence="3" id="KW-1185">Reference proteome</keyword>
<dbReference type="EMBL" id="JAERUA010000003">
    <property type="protein sequence ID" value="KAI1902437.1"/>
    <property type="molecule type" value="Genomic_DNA"/>
</dbReference>
<protein>
    <submittedName>
        <fullName evidence="2">Uncharacterized protein</fullName>
    </submittedName>
</protein>
<sequence length="227" mass="24537">MRRFSSEGSLLDLDFLPWKRVDLRDQAYVRNRDSGTYKPHVEIRGPMGTARGPTTEEGLASPQKPPLTKEFSFSAEDITATQLERGGAGGAYLTVGAISDGCRAYSDSQLSPGGGTGSTESMGPEEGGPRPPSFSSASVSSATAASRSHHHRQQARTRLTSAKLHLKNLFGQSPHSSHSNLNLEQRDIETSSREKKSRLPFLRQWSQVGHGSGSRLSRRRCSGGASL</sequence>
<dbReference type="AlphaFoldDB" id="A0A8T3E489"/>
<evidence type="ECO:0000313" key="2">
    <source>
        <dbReference type="EMBL" id="KAI1902437.1"/>
    </source>
</evidence>
<dbReference type="OrthoDB" id="196547at2759"/>
<feature type="compositionally biased region" description="Basic and acidic residues" evidence="1">
    <location>
        <begin position="184"/>
        <end position="194"/>
    </location>
</feature>
<dbReference type="Proteomes" id="UP000829720">
    <property type="component" value="Unassembled WGS sequence"/>
</dbReference>
<feature type="compositionally biased region" description="Polar residues" evidence="1">
    <location>
        <begin position="170"/>
        <end position="183"/>
    </location>
</feature>
<name>A0A8T3E489_9TELE</name>
<organism evidence="2 3">
    <name type="scientific">Albula goreensis</name>
    <dbReference type="NCBI Taxonomy" id="1534307"/>
    <lineage>
        <taxon>Eukaryota</taxon>
        <taxon>Metazoa</taxon>
        <taxon>Chordata</taxon>
        <taxon>Craniata</taxon>
        <taxon>Vertebrata</taxon>
        <taxon>Euteleostomi</taxon>
        <taxon>Actinopterygii</taxon>
        <taxon>Neopterygii</taxon>
        <taxon>Teleostei</taxon>
        <taxon>Albuliformes</taxon>
        <taxon>Albulidae</taxon>
        <taxon>Albula</taxon>
    </lineage>
</organism>
<feature type="region of interest" description="Disordered" evidence="1">
    <location>
        <begin position="39"/>
        <end position="68"/>
    </location>
</feature>
<feature type="region of interest" description="Disordered" evidence="1">
    <location>
        <begin position="170"/>
        <end position="227"/>
    </location>
</feature>
<evidence type="ECO:0000256" key="1">
    <source>
        <dbReference type="SAM" id="MobiDB-lite"/>
    </source>
</evidence>